<protein>
    <submittedName>
        <fullName evidence="2">Uncharacterized protein</fullName>
    </submittedName>
</protein>
<gene>
    <name evidence="2" type="ORF">JMJ35_000919</name>
</gene>
<organism evidence="2 3">
    <name type="scientific">Cladonia borealis</name>
    <dbReference type="NCBI Taxonomy" id="184061"/>
    <lineage>
        <taxon>Eukaryota</taxon>
        <taxon>Fungi</taxon>
        <taxon>Dikarya</taxon>
        <taxon>Ascomycota</taxon>
        <taxon>Pezizomycotina</taxon>
        <taxon>Lecanoromycetes</taxon>
        <taxon>OSLEUM clade</taxon>
        <taxon>Lecanoromycetidae</taxon>
        <taxon>Lecanorales</taxon>
        <taxon>Lecanorineae</taxon>
        <taxon>Cladoniaceae</taxon>
        <taxon>Cladonia</taxon>
    </lineage>
</organism>
<feature type="compositionally biased region" description="Basic and acidic residues" evidence="1">
    <location>
        <begin position="164"/>
        <end position="174"/>
    </location>
</feature>
<dbReference type="AlphaFoldDB" id="A0AA39R903"/>
<name>A0AA39R903_9LECA</name>
<feature type="compositionally biased region" description="Polar residues" evidence="1">
    <location>
        <begin position="88"/>
        <end position="100"/>
    </location>
</feature>
<proteinExistence type="predicted"/>
<sequence length="174" mass="18953">MGGASSKGRIEIDVKRQAWVRNRRPNPAHPKHQGLNRAQGAAGSRPQISHRQQHDVPPSYYQPGPEPLNRGHGDEGRSYRDDGGLRRAQTTRSQNRSGQTFLDDDSDNGAGGMPPHGHRHERPSHHDNQGLSRGQSGGRGMSHAQSNSRHGNLSQQGHDFAPPADHEASARCVG</sequence>
<evidence type="ECO:0000313" key="2">
    <source>
        <dbReference type="EMBL" id="KAK0516316.1"/>
    </source>
</evidence>
<comment type="caution">
    <text evidence="2">The sequence shown here is derived from an EMBL/GenBank/DDBJ whole genome shotgun (WGS) entry which is preliminary data.</text>
</comment>
<evidence type="ECO:0000256" key="1">
    <source>
        <dbReference type="SAM" id="MobiDB-lite"/>
    </source>
</evidence>
<feature type="compositionally biased region" description="Basic and acidic residues" evidence="1">
    <location>
        <begin position="69"/>
        <end position="85"/>
    </location>
</feature>
<dbReference type="Proteomes" id="UP001166286">
    <property type="component" value="Unassembled WGS sequence"/>
</dbReference>
<accession>A0AA39R903</accession>
<feature type="compositionally biased region" description="Polar residues" evidence="1">
    <location>
        <begin position="143"/>
        <end position="157"/>
    </location>
</feature>
<dbReference type="EMBL" id="JAFEKC020000002">
    <property type="protein sequence ID" value="KAK0516316.1"/>
    <property type="molecule type" value="Genomic_DNA"/>
</dbReference>
<keyword evidence="3" id="KW-1185">Reference proteome</keyword>
<feature type="region of interest" description="Disordered" evidence="1">
    <location>
        <begin position="1"/>
        <end position="174"/>
    </location>
</feature>
<evidence type="ECO:0000313" key="3">
    <source>
        <dbReference type="Proteomes" id="UP001166286"/>
    </source>
</evidence>
<reference evidence="2" key="1">
    <citation type="submission" date="2023-03" db="EMBL/GenBank/DDBJ databases">
        <title>Complete genome of Cladonia borealis.</title>
        <authorList>
            <person name="Park H."/>
        </authorList>
    </citation>
    <scope>NUCLEOTIDE SEQUENCE</scope>
    <source>
        <strain evidence="2">ANT050790</strain>
    </source>
</reference>
<feature type="compositionally biased region" description="Basic residues" evidence="1">
    <location>
        <begin position="21"/>
        <end position="34"/>
    </location>
</feature>